<proteinExistence type="predicted"/>
<keyword evidence="5" id="KW-0676">Redox-active center</keyword>
<keyword evidence="3" id="KW-0812">Transmembrane</keyword>
<dbReference type="PANTHER" id="PTHR42852">
    <property type="entry name" value="THIOL:DISULFIDE INTERCHANGE PROTEIN DSBE"/>
    <property type="match status" value="1"/>
</dbReference>
<dbReference type="GO" id="GO:0017004">
    <property type="term" value="P:cytochrome complex assembly"/>
    <property type="evidence" value="ECO:0007669"/>
    <property type="project" value="UniProtKB-KW"/>
</dbReference>
<dbReference type="RefSeq" id="WP_007078972.1">
    <property type="nucleotide sequence ID" value="NZ_CM001024.1"/>
</dbReference>
<evidence type="ECO:0000256" key="2">
    <source>
        <dbReference type="ARBA" id="ARBA00022748"/>
    </source>
</evidence>
<keyword evidence="9" id="KW-1185">Reference proteome</keyword>
<keyword evidence="6" id="KW-0732">Signal</keyword>
<dbReference type="PROSITE" id="PS51257">
    <property type="entry name" value="PROKAR_LIPOPROTEIN"/>
    <property type="match status" value="1"/>
</dbReference>
<dbReference type="EMBL" id="ACLF03000005">
    <property type="protein sequence ID" value="EFQ83357.1"/>
    <property type="molecule type" value="Genomic_DNA"/>
</dbReference>
<dbReference type="CDD" id="cd02966">
    <property type="entry name" value="TlpA_like_family"/>
    <property type="match status" value="1"/>
</dbReference>
<comment type="caution">
    <text evidence="8">The sequence shown here is derived from an EMBL/GenBank/DDBJ whole genome shotgun (WGS) entry which is preliminary data.</text>
</comment>
<dbReference type="Gene3D" id="3.40.30.10">
    <property type="entry name" value="Glutaredoxin"/>
    <property type="match status" value="1"/>
</dbReference>
<dbReference type="InterPro" id="IPR036249">
    <property type="entry name" value="Thioredoxin-like_sf"/>
</dbReference>
<comment type="subcellular location">
    <subcellularLocation>
        <location evidence="1">Cell envelope</location>
    </subcellularLocation>
</comment>
<dbReference type="eggNOG" id="COG0526">
    <property type="taxonomic scope" value="Bacteria"/>
</dbReference>
<keyword evidence="3" id="KW-0735">Signal-anchor</keyword>
<name>E2SC71_9ACTN</name>
<dbReference type="OrthoDB" id="9796554at2"/>
<evidence type="ECO:0000256" key="3">
    <source>
        <dbReference type="ARBA" id="ARBA00022968"/>
    </source>
</evidence>
<dbReference type="HOGENOM" id="CLU_042529_11_1_11"/>
<evidence type="ECO:0000256" key="1">
    <source>
        <dbReference type="ARBA" id="ARBA00004196"/>
    </source>
</evidence>
<evidence type="ECO:0000256" key="5">
    <source>
        <dbReference type="ARBA" id="ARBA00023284"/>
    </source>
</evidence>
<keyword evidence="2" id="KW-0201">Cytochrome c-type biogenesis</keyword>
<feature type="domain" description="Thioredoxin" evidence="7">
    <location>
        <begin position="61"/>
        <end position="201"/>
    </location>
</feature>
<accession>E2SC71</accession>
<evidence type="ECO:0000256" key="4">
    <source>
        <dbReference type="ARBA" id="ARBA00023157"/>
    </source>
</evidence>
<dbReference type="Pfam" id="PF00578">
    <property type="entry name" value="AhpC-TSA"/>
    <property type="match status" value="1"/>
</dbReference>
<dbReference type="SUPFAM" id="SSF52833">
    <property type="entry name" value="Thioredoxin-like"/>
    <property type="match status" value="1"/>
</dbReference>
<organism evidence="8 9">
    <name type="scientific">Aeromicrobium marinum DSM 15272</name>
    <dbReference type="NCBI Taxonomy" id="585531"/>
    <lineage>
        <taxon>Bacteria</taxon>
        <taxon>Bacillati</taxon>
        <taxon>Actinomycetota</taxon>
        <taxon>Actinomycetes</taxon>
        <taxon>Propionibacteriales</taxon>
        <taxon>Nocardioidaceae</taxon>
        <taxon>Aeromicrobium</taxon>
    </lineage>
</organism>
<feature type="chain" id="PRO_5003164236" evidence="6">
    <location>
        <begin position="23"/>
        <end position="204"/>
    </location>
</feature>
<dbReference type="PROSITE" id="PS51352">
    <property type="entry name" value="THIOREDOXIN_2"/>
    <property type="match status" value="1"/>
</dbReference>
<dbReference type="GO" id="GO:0004601">
    <property type="term" value="F:peroxidase activity"/>
    <property type="evidence" value="ECO:0007669"/>
    <property type="project" value="UniProtKB-KW"/>
</dbReference>
<dbReference type="STRING" id="585531.HMPREF0063_11630"/>
<dbReference type="Proteomes" id="UP000003111">
    <property type="component" value="Unassembled WGS sequence"/>
</dbReference>
<keyword evidence="8" id="KW-0560">Oxidoreductase</keyword>
<dbReference type="EC" id="1.11.1.15" evidence="8"/>
<dbReference type="AlphaFoldDB" id="E2SC71"/>
<gene>
    <name evidence="8" type="ORF">HMPREF0063_11630</name>
</gene>
<dbReference type="GO" id="GO:0030313">
    <property type="term" value="C:cell envelope"/>
    <property type="evidence" value="ECO:0007669"/>
    <property type="project" value="UniProtKB-SubCell"/>
</dbReference>
<evidence type="ECO:0000313" key="9">
    <source>
        <dbReference type="Proteomes" id="UP000003111"/>
    </source>
</evidence>
<evidence type="ECO:0000256" key="6">
    <source>
        <dbReference type="SAM" id="SignalP"/>
    </source>
</evidence>
<evidence type="ECO:0000313" key="8">
    <source>
        <dbReference type="EMBL" id="EFQ83357.1"/>
    </source>
</evidence>
<protein>
    <submittedName>
        <fullName evidence="8">Antioxidant, AhpC/TSA family</fullName>
        <ecNumber evidence="8">1.11.1.15</ecNumber>
    </submittedName>
</protein>
<dbReference type="InterPro" id="IPR013766">
    <property type="entry name" value="Thioredoxin_domain"/>
</dbReference>
<evidence type="ECO:0000259" key="7">
    <source>
        <dbReference type="PROSITE" id="PS51352"/>
    </source>
</evidence>
<dbReference type="InterPro" id="IPR000866">
    <property type="entry name" value="AhpC/TSA"/>
</dbReference>
<reference evidence="8" key="1">
    <citation type="submission" date="2010-08" db="EMBL/GenBank/DDBJ databases">
        <authorList>
            <person name="Muzny D."/>
            <person name="Qin X."/>
            <person name="Buhay C."/>
            <person name="Dugan-Rocha S."/>
            <person name="Ding Y."/>
            <person name="Chen G."/>
            <person name="Hawes A."/>
            <person name="Holder M."/>
            <person name="Jhangiani S."/>
            <person name="Johnson A."/>
            <person name="Khan Z."/>
            <person name="Li Z."/>
            <person name="Liu W."/>
            <person name="Liu X."/>
            <person name="Perez L."/>
            <person name="Shen H."/>
            <person name="Wang Q."/>
            <person name="Watt J."/>
            <person name="Xi L."/>
            <person name="Xin Y."/>
            <person name="Zhou J."/>
            <person name="Deng J."/>
            <person name="Jiang H."/>
            <person name="Liu Y."/>
            <person name="Qu J."/>
            <person name="Song X.-Z."/>
            <person name="Zhang L."/>
            <person name="Villasana D."/>
            <person name="Johnson A."/>
            <person name="Liu J."/>
            <person name="Liyanage D."/>
            <person name="Lorensuhewa L."/>
            <person name="Robinson T."/>
            <person name="Song A."/>
            <person name="Song B.-B."/>
            <person name="Dinh H."/>
            <person name="Thornton R."/>
            <person name="Coyle M."/>
            <person name="Francisco L."/>
            <person name="Jackson L."/>
            <person name="Javaid M."/>
            <person name="Korchina V."/>
            <person name="Kovar C."/>
            <person name="Mata R."/>
            <person name="Mathew T."/>
            <person name="Ngo R."/>
            <person name="Nguyen L."/>
            <person name="Nguyen N."/>
            <person name="Okwuonu G."/>
            <person name="Ongeri F."/>
            <person name="Pham C."/>
            <person name="Simmons D."/>
            <person name="Wilczek-Boney K."/>
            <person name="Hale W."/>
            <person name="Jakkamsetti A."/>
            <person name="Pham P."/>
            <person name="Ruth R."/>
            <person name="San Lucas F."/>
            <person name="Warren J."/>
            <person name="Zhang J."/>
            <person name="Zhao Z."/>
            <person name="Zhou C."/>
            <person name="Zhu D."/>
            <person name="Lee S."/>
            <person name="Bess C."/>
            <person name="Blankenburg K."/>
            <person name="Forbes L."/>
            <person name="Fu Q."/>
            <person name="Gubbala S."/>
            <person name="Hirani K."/>
            <person name="Jayaseelan J.C."/>
            <person name="Lara F."/>
            <person name="Munidasa M."/>
            <person name="Palculict T."/>
            <person name="Patil S."/>
            <person name="Pu L.-L."/>
            <person name="Saada N."/>
            <person name="Tang L."/>
            <person name="Weissenberger G."/>
            <person name="Zhu Y."/>
            <person name="Hemphill L."/>
            <person name="Shang Y."/>
            <person name="Youmans B."/>
            <person name="Ayvaz T."/>
            <person name="Ross M."/>
            <person name="Santibanez J."/>
            <person name="Aqrawi P."/>
            <person name="Gross S."/>
            <person name="Joshi V."/>
            <person name="Fowler G."/>
            <person name="Nazareth L."/>
            <person name="Reid J."/>
            <person name="Worley K."/>
            <person name="Petrosino J."/>
            <person name="Highlander S."/>
            <person name="Gibbs R."/>
        </authorList>
    </citation>
    <scope>NUCLEOTIDE SEQUENCE [LARGE SCALE GENOMIC DNA]</scope>
    <source>
        <strain evidence="8">DSM 15272</strain>
    </source>
</reference>
<dbReference type="PANTHER" id="PTHR42852:SF6">
    <property type="entry name" value="THIOL:DISULFIDE INTERCHANGE PROTEIN DSBE"/>
    <property type="match status" value="1"/>
</dbReference>
<keyword evidence="8" id="KW-0575">Peroxidase</keyword>
<dbReference type="InterPro" id="IPR050553">
    <property type="entry name" value="Thioredoxin_ResA/DsbE_sf"/>
</dbReference>
<sequence length="204" mass="21091">MTRRPGRLLAVTLAVAALVSCAPDLPDLSETPGEVVPGATIDAGVVAAADAAGLSDCPTGSGEASEAPSVDLVCLSTGETASLADLAGTPVLVNVWAHWCTECREELPLLARAAREYEGRVQIVGVLFADEDPAAAIDLARASGVTYPHLADPDSRLTVPLGLRGLPQNVYLDADGRVVGTAFGSFRTYDDVVQAIDEQLGVRP</sequence>
<keyword evidence="4" id="KW-1015">Disulfide bond</keyword>
<feature type="signal peptide" evidence="6">
    <location>
        <begin position="1"/>
        <end position="22"/>
    </location>
</feature>